<dbReference type="Pfam" id="PF00589">
    <property type="entry name" value="Phage_integrase"/>
    <property type="match status" value="1"/>
</dbReference>
<evidence type="ECO:0000256" key="1">
    <source>
        <dbReference type="ARBA" id="ARBA00008857"/>
    </source>
</evidence>
<dbReference type="InterPro" id="IPR010998">
    <property type="entry name" value="Integrase_recombinase_N"/>
</dbReference>
<evidence type="ECO:0000256" key="2">
    <source>
        <dbReference type="ARBA" id="ARBA00022908"/>
    </source>
</evidence>
<dbReference type="InterPro" id="IPR002104">
    <property type="entry name" value="Integrase_catalytic"/>
</dbReference>
<dbReference type="RefSeq" id="WP_141227585.1">
    <property type="nucleotide sequence ID" value="NZ_AP024585.1"/>
</dbReference>
<name>A0A381G8M8_CITAM</name>
<comment type="caution">
    <text evidence="6">The sequence shown here is derived from an EMBL/GenBank/DDBJ whole genome shotgun (WGS) entry which is preliminary data.</text>
</comment>
<dbReference type="EMBL" id="DACYAJ020000015">
    <property type="protein sequence ID" value="HCD1256030.1"/>
    <property type="molecule type" value="Genomic_DNA"/>
</dbReference>
<evidence type="ECO:0000313" key="6">
    <source>
        <dbReference type="EMBL" id="HCD1256030.1"/>
    </source>
</evidence>
<gene>
    <name evidence="6" type="ORF">JD854_RS13350</name>
</gene>
<dbReference type="InterPro" id="IPR011010">
    <property type="entry name" value="DNA_brk_join_enz"/>
</dbReference>
<evidence type="ECO:0000313" key="7">
    <source>
        <dbReference type="Proteomes" id="UP000862426"/>
    </source>
</evidence>
<dbReference type="InterPro" id="IPR044068">
    <property type="entry name" value="CB"/>
</dbReference>
<organism evidence="6 7">
    <name type="scientific">Citrobacter amalonaticus</name>
    <dbReference type="NCBI Taxonomy" id="35703"/>
    <lineage>
        <taxon>Bacteria</taxon>
        <taxon>Pseudomonadati</taxon>
        <taxon>Pseudomonadota</taxon>
        <taxon>Gammaproteobacteria</taxon>
        <taxon>Enterobacterales</taxon>
        <taxon>Enterobacteriaceae</taxon>
        <taxon>Citrobacter</taxon>
    </lineage>
</organism>
<dbReference type="Gene3D" id="1.10.150.130">
    <property type="match status" value="1"/>
</dbReference>
<dbReference type="PANTHER" id="PTHR30349">
    <property type="entry name" value="PHAGE INTEGRASE-RELATED"/>
    <property type="match status" value="1"/>
</dbReference>
<dbReference type="GO" id="GO:0015074">
    <property type="term" value="P:DNA integration"/>
    <property type="evidence" value="ECO:0007669"/>
    <property type="project" value="UniProtKB-KW"/>
</dbReference>
<sequence length="331" mass="37981">MGRKRAPGNEWMPKGVFFRPSGYYWKPGGTTEKLAPAGASKSEVWIAFEKVVEGRKNILTFSQLWKKFLNSTDYADLAPRTQKDYLAHEKYLLAVFGDAEAKAIKPEHVRRYMDARGKKSRVQANHEHSSMSRVYRWGYQRGFVPGNPCVGVDKFPKPQRDRYITDEEYLAIYEHASEPVKAAMEIAYLCAARVSDVLKMDWSQIMEEGIFIQQGKTGVKQIKAWTERLRAAVDRCRAWGEDGAVIKTMYGERYSYKGFNEAWRKARTAAANKLRRPIDCTFHDLKAKAISDYDGSTRDKQKFSGHKTESQVIVYDRKINITPTLNKKAPL</sequence>
<dbReference type="InterPro" id="IPR013762">
    <property type="entry name" value="Integrase-like_cat_sf"/>
</dbReference>
<dbReference type="PROSITE" id="PS51898">
    <property type="entry name" value="TYR_RECOMBINASE"/>
    <property type="match status" value="1"/>
</dbReference>
<dbReference type="GO" id="GO:0003677">
    <property type="term" value="F:DNA binding"/>
    <property type="evidence" value="ECO:0007669"/>
    <property type="project" value="UniProtKB-UniRule"/>
</dbReference>
<reference evidence="6" key="2">
    <citation type="submission" date="2022-05" db="EMBL/GenBank/DDBJ databases">
        <authorList>
            <consortium name="NCBI Pathogen Detection Project"/>
        </authorList>
    </citation>
    <scope>NUCLEOTIDE SEQUENCE</scope>
    <source>
        <strain evidence="6">CAV1698</strain>
    </source>
</reference>
<dbReference type="GO" id="GO:0006310">
    <property type="term" value="P:DNA recombination"/>
    <property type="evidence" value="ECO:0007669"/>
    <property type="project" value="UniProtKB-KW"/>
</dbReference>
<evidence type="ECO:0000256" key="4">
    <source>
        <dbReference type="ARBA" id="ARBA00023172"/>
    </source>
</evidence>
<evidence type="ECO:0000256" key="5">
    <source>
        <dbReference type="PROSITE-ProRule" id="PRU01248"/>
    </source>
</evidence>
<evidence type="ECO:0000256" key="3">
    <source>
        <dbReference type="ARBA" id="ARBA00023125"/>
    </source>
</evidence>
<proteinExistence type="inferred from homology"/>
<reference evidence="6" key="1">
    <citation type="journal article" date="2018" name="Genome Biol.">
        <title>SKESA: strategic k-mer extension for scrupulous assemblies.</title>
        <authorList>
            <person name="Souvorov A."/>
            <person name="Agarwala R."/>
            <person name="Lipman D.J."/>
        </authorList>
    </citation>
    <scope>NUCLEOTIDE SEQUENCE</scope>
    <source>
        <strain evidence="6">CAV1698</strain>
    </source>
</reference>
<dbReference type="InterPro" id="IPR050090">
    <property type="entry name" value="Tyrosine_recombinase_XerCD"/>
</dbReference>
<accession>A0A381G8M8</accession>
<keyword evidence="4" id="KW-0233">DNA recombination</keyword>
<dbReference type="PROSITE" id="PS51900">
    <property type="entry name" value="CB"/>
    <property type="match status" value="1"/>
</dbReference>
<dbReference type="GeneID" id="93033581"/>
<protein>
    <submittedName>
        <fullName evidence="6">Tyrosine-type recombinase/integrase</fullName>
    </submittedName>
</protein>
<dbReference type="CDD" id="cd00800">
    <property type="entry name" value="INT_Lambda_C"/>
    <property type="match status" value="1"/>
</dbReference>
<dbReference type="PANTHER" id="PTHR30349:SF41">
    <property type="entry name" value="INTEGRASE_RECOMBINASE PROTEIN MJ0367-RELATED"/>
    <property type="match status" value="1"/>
</dbReference>
<dbReference type="Proteomes" id="UP000862426">
    <property type="component" value="Unassembled WGS sequence"/>
</dbReference>
<comment type="similarity">
    <text evidence="1">Belongs to the 'phage' integrase family.</text>
</comment>
<keyword evidence="2" id="KW-0229">DNA integration</keyword>
<dbReference type="SUPFAM" id="SSF56349">
    <property type="entry name" value="DNA breaking-rejoining enzymes"/>
    <property type="match status" value="1"/>
</dbReference>
<keyword evidence="3 5" id="KW-0238">DNA-binding</keyword>
<dbReference type="AlphaFoldDB" id="A0A381G8M8"/>
<dbReference type="Gene3D" id="1.10.443.10">
    <property type="entry name" value="Intergrase catalytic core"/>
    <property type="match status" value="1"/>
</dbReference>